<evidence type="ECO:0000313" key="3">
    <source>
        <dbReference type="Proteomes" id="UP000007304"/>
    </source>
</evidence>
<evidence type="ECO:0000256" key="1">
    <source>
        <dbReference type="SAM" id="MobiDB-lite"/>
    </source>
</evidence>
<dbReference type="GO" id="GO:0000492">
    <property type="term" value="P:box C/D snoRNP assembly"/>
    <property type="evidence" value="ECO:0007669"/>
    <property type="project" value="InterPro"/>
</dbReference>
<feature type="compositionally biased region" description="Acidic residues" evidence="1">
    <location>
        <begin position="67"/>
        <end position="81"/>
    </location>
</feature>
<dbReference type="PANTHER" id="PTHR38489:SF1">
    <property type="entry name" value="HISTONE CHAPERONE DOMAIN-CONTAINING PROTEIN"/>
    <property type="match status" value="1"/>
</dbReference>
<evidence type="ECO:0000313" key="2">
    <source>
        <dbReference type="EMBL" id="EHY52746.1"/>
    </source>
</evidence>
<gene>
    <name evidence="2" type="ORF">HMPREF1120_00955</name>
</gene>
<proteinExistence type="predicted"/>
<dbReference type="STRING" id="858893.H6BKW2"/>
<protein>
    <submittedName>
        <fullName evidence="2">Uncharacterized protein</fullName>
    </submittedName>
</protein>
<dbReference type="InParanoid" id="H6BKW2"/>
<dbReference type="OrthoDB" id="1112980at2759"/>
<name>H6BKW2_EXODN</name>
<dbReference type="InterPro" id="IPR027921">
    <property type="entry name" value="NOPCHAP1"/>
</dbReference>
<dbReference type="GeneID" id="20305594"/>
<dbReference type="eggNOG" id="ENOG502SBR7">
    <property type="taxonomic scope" value="Eukaryota"/>
</dbReference>
<feature type="region of interest" description="Disordered" evidence="1">
    <location>
        <begin position="186"/>
        <end position="228"/>
    </location>
</feature>
<dbReference type="RefSeq" id="XP_009153207.1">
    <property type="nucleotide sequence ID" value="XM_009154959.1"/>
</dbReference>
<sequence>MSINDEGPPPKRRTISKRDAGEETTTTDMDRVDEEGSDMVSSSEKSSSSEKVSTRHSSNQQQPINDQESESESEQEVEAEETTSSSGSDSDESDEDEHSESEDENSDEGNPSADDLDGPLSSQDQQRPTALPPIGERSGLRSRLQEFLPQLQKANVELESSSDILDKRIDHVDDGAEQYIEMNLGLGVLSEQRPGEDDEVKLEPTTDTSSDQGTDEDDEAEQRMESSAEDVLARLRGEKAQKASKRKVEELG</sequence>
<dbReference type="PANTHER" id="PTHR38489">
    <property type="entry name" value="HISTONE CHAPERONE DOMAIN-CONTAINING PROTEIN"/>
    <property type="match status" value="1"/>
</dbReference>
<dbReference type="Proteomes" id="UP000007304">
    <property type="component" value="Unassembled WGS sequence"/>
</dbReference>
<dbReference type="HOGENOM" id="CLU_107218_0_0_1"/>
<dbReference type="OMA" id="QKPRIHR"/>
<dbReference type="EMBL" id="JH226130">
    <property type="protein sequence ID" value="EHY52746.1"/>
    <property type="molecule type" value="Genomic_DNA"/>
</dbReference>
<dbReference type="VEuPathDB" id="FungiDB:HMPREF1120_00955"/>
<dbReference type="AlphaFoldDB" id="H6BKW2"/>
<feature type="compositionally biased region" description="Acidic residues" evidence="1">
    <location>
        <begin position="89"/>
        <end position="107"/>
    </location>
</feature>
<feature type="compositionally biased region" description="Low complexity" evidence="1">
    <location>
        <begin position="40"/>
        <end position="51"/>
    </location>
</feature>
<feature type="compositionally biased region" description="Polar residues" evidence="1">
    <location>
        <begin position="55"/>
        <end position="65"/>
    </location>
</feature>
<reference evidence="2" key="1">
    <citation type="submission" date="2011-07" db="EMBL/GenBank/DDBJ databases">
        <title>The Genome Sequence of Exophiala (Wangiella) dermatitidis NIH/UT8656.</title>
        <authorList>
            <consortium name="The Broad Institute Genome Sequencing Platform"/>
            <person name="Cuomo C."/>
            <person name="Wang Z."/>
            <person name="Hunicke-Smith S."/>
            <person name="Szanislo P.J."/>
            <person name="Earl A."/>
            <person name="Young S.K."/>
            <person name="Zeng Q."/>
            <person name="Gargeya S."/>
            <person name="Fitzgerald M."/>
            <person name="Haas B."/>
            <person name="Abouelleil A."/>
            <person name="Alvarado L."/>
            <person name="Arachchi H.M."/>
            <person name="Berlin A."/>
            <person name="Brown A."/>
            <person name="Chapman S.B."/>
            <person name="Chen Z."/>
            <person name="Dunbar C."/>
            <person name="Freedman E."/>
            <person name="Gearin G."/>
            <person name="Gellesch M."/>
            <person name="Goldberg J."/>
            <person name="Griggs A."/>
            <person name="Gujja S."/>
            <person name="Heiman D."/>
            <person name="Howarth C."/>
            <person name="Larson L."/>
            <person name="Lui A."/>
            <person name="MacDonald P.J.P."/>
            <person name="Montmayeur A."/>
            <person name="Murphy C."/>
            <person name="Neiman D."/>
            <person name="Pearson M."/>
            <person name="Priest M."/>
            <person name="Roberts A."/>
            <person name="Saif S."/>
            <person name="Shea T."/>
            <person name="Shenoy N."/>
            <person name="Sisk P."/>
            <person name="Stolte C."/>
            <person name="Sykes S."/>
            <person name="Wortman J."/>
            <person name="Nusbaum C."/>
            <person name="Birren B."/>
        </authorList>
    </citation>
    <scope>NUCLEOTIDE SEQUENCE</scope>
    <source>
        <strain evidence="2">NIH/UT8656</strain>
    </source>
</reference>
<feature type="region of interest" description="Disordered" evidence="1">
    <location>
        <begin position="1"/>
        <end position="142"/>
    </location>
</feature>
<keyword evidence="3" id="KW-1185">Reference proteome</keyword>
<dbReference type="Pfam" id="PF15370">
    <property type="entry name" value="NOPCHAP1"/>
    <property type="match status" value="1"/>
</dbReference>
<accession>H6BKW2</accession>
<organism evidence="2 3">
    <name type="scientific">Exophiala dermatitidis (strain ATCC 34100 / CBS 525.76 / NIH/UT8656)</name>
    <name type="common">Black yeast</name>
    <name type="synonym">Wangiella dermatitidis</name>
    <dbReference type="NCBI Taxonomy" id="858893"/>
    <lineage>
        <taxon>Eukaryota</taxon>
        <taxon>Fungi</taxon>
        <taxon>Dikarya</taxon>
        <taxon>Ascomycota</taxon>
        <taxon>Pezizomycotina</taxon>
        <taxon>Eurotiomycetes</taxon>
        <taxon>Chaetothyriomycetidae</taxon>
        <taxon>Chaetothyriales</taxon>
        <taxon>Herpotrichiellaceae</taxon>
        <taxon>Exophiala</taxon>
    </lineage>
</organism>